<evidence type="ECO:0008006" key="4">
    <source>
        <dbReference type="Google" id="ProtNLM"/>
    </source>
</evidence>
<dbReference type="PANTHER" id="PTHR32108:SF9">
    <property type="entry name" value="REVERSE TRANSCRIPTASE RNASE H-LIKE DOMAIN-CONTAINING PROTEIN"/>
    <property type="match status" value="1"/>
</dbReference>
<sequence>MSLRAEDIPTWADLSRKFIDQYQYCAETPPTLLELSTKEMAHGQKFEEYATKWRAQAAEYIPPISEVQQIQFFHSTLRGVYYSHLLAHTSSFSDLIEAGKKLDLGINLGRMEGLTVKGEESAKMTSATPTSSSGRRGKKVLVNAVNPAHPTSQQYSINYTPTPPVVPAYTSPALQYRPQPPSPVVHHYTLTRPQAPSIPTLIFESSSVATTGPTSAGLTGWCSTIVTTQTIPVLTDNCWKLRERIQEMIDAKELTFNSVRPPKVQANPLPDHGPSQGSSINMISIFALGEDKSEQGGPSPFVIEYVPAEATVGFAEIGTPPTPFVIDIPVRDPYSDDKVPWTYEGGAGNLEQQFSVMGVTRSGRVYENPAATNKGKAPTVESKAIPGNPSTPPKKVTKEEVEAFMKIIKASEYKIEVQMAKSPAHISLLALLLSSEPHREALLRVLTAA</sequence>
<dbReference type="Proteomes" id="UP000233551">
    <property type="component" value="Unassembled WGS sequence"/>
</dbReference>
<organism evidence="2 3">
    <name type="scientific">Punica granatum</name>
    <name type="common">Pomegranate</name>
    <dbReference type="NCBI Taxonomy" id="22663"/>
    <lineage>
        <taxon>Eukaryota</taxon>
        <taxon>Viridiplantae</taxon>
        <taxon>Streptophyta</taxon>
        <taxon>Embryophyta</taxon>
        <taxon>Tracheophyta</taxon>
        <taxon>Spermatophyta</taxon>
        <taxon>Magnoliopsida</taxon>
        <taxon>eudicotyledons</taxon>
        <taxon>Gunneridae</taxon>
        <taxon>Pentapetalae</taxon>
        <taxon>rosids</taxon>
        <taxon>malvids</taxon>
        <taxon>Myrtales</taxon>
        <taxon>Lythraceae</taxon>
        <taxon>Punica</taxon>
    </lineage>
</organism>
<feature type="region of interest" description="Disordered" evidence="1">
    <location>
        <begin position="370"/>
        <end position="395"/>
    </location>
</feature>
<name>A0A2I0KJS0_PUNGR</name>
<feature type="compositionally biased region" description="Polar residues" evidence="1">
    <location>
        <begin position="123"/>
        <end position="134"/>
    </location>
</feature>
<evidence type="ECO:0000313" key="3">
    <source>
        <dbReference type="Proteomes" id="UP000233551"/>
    </source>
</evidence>
<comment type="caution">
    <text evidence="2">The sequence shown here is derived from an EMBL/GenBank/DDBJ whole genome shotgun (WGS) entry which is preliminary data.</text>
</comment>
<evidence type="ECO:0000313" key="2">
    <source>
        <dbReference type="EMBL" id="PKI68453.1"/>
    </source>
</evidence>
<reference evidence="2 3" key="1">
    <citation type="submission" date="2017-11" db="EMBL/GenBank/DDBJ databases">
        <title>De-novo sequencing of pomegranate (Punica granatum L.) genome.</title>
        <authorList>
            <person name="Akparov Z."/>
            <person name="Amiraslanov A."/>
            <person name="Hajiyeva S."/>
            <person name="Abbasov M."/>
            <person name="Kaur K."/>
            <person name="Hamwieh A."/>
            <person name="Solovyev V."/>
            <person name="Salamov A."/>
            <person name="Braich B."/>
            <person name="Kosarev P."/>
            <person name="Mahmoud A."/>
            <person name="Hajiyev E."/>
            <person name="Babayeva S."/>
            <person name="Izzatullayeva V."/>
            <person name="Mammadov A."/>
            <person name="Mammadov A."/>
            <person name="Sharifova S."/>
            <person name="Ojaghi J."/>
            <person name="Eynullazada K."/>
            <person name="Bayramov B."/>
            <person name="Abdulazimova A."/>
            <person name="Shahmuradov I."/>
        </authorList>
    </citation>
    <scope>NUCLEOTIDE SEQUENCE [LARGE SCALE GENOMIC DNA]</scope>
    <source>
        <strain evidence="3">cv. AG2017</strain>
        <tissue evidence="2">Leaf</tissue>
    </source>
</reference>
<feature type="region of interest" description="Disordered" evidence="1">
    <location>
        <begin position="117"/>
        <end position="138"/>
    </location>
</feature>
<dbReference type="EMBL" id="PGOL01000554">
    <property type="protein sequence ID" value="PKI68453.1"/>
    <property type="molecule type" value="Genomic_DNA"/>
</dbReference>
<gene>
    <name evidence="2" type="ORF">CRG98_011142</name>
</gene>
<dbReference type="AlphaFoldDB" id="A0A2I0KJS0"/>
<keyword evidence="3" id="KW-1185">Reference proteome</keyword>
<proteinExistence type="predicted"/>
<accession>A0A2I0KJS0</accession>
<dbReference type="PANTHER" id="PTHR32108">
    <property type="entry name" value="DNA-DIRECTED RNA POLYMERASE SUBUNIT ALPHA"/>
    <property type="match status" value="1"/>
</dbReference>
<evidence type="ECO:0000256" key="1">
    <source>
        <dbReference type="SAM" id="MobiDB-lite"/>
    </source>
</evidence>
<protein>
    <recommendedName>
        <fullName evidence="4">Retrotransposon gag domain-containing protein</fullName>
    </recommendedName>
</protein>